<dbReference type="InterPro" id="IPR027379">
    <property type="entry name" value="CLS_N"/>
</dbReference>
<feature type="transmembrane region" description="Helical" evidence="7">
    <location>
        <begin position="39"/>
        <end position="58"/>
    </location>
</feature>
<keyword evidence="10" id="KW-1185">Reference proteome</keyword>
<evidence type="ECO:0000256" key="3">
    <source>
        <dbReference type="ARBA" id="ARBA00022692"/>
    </source>
</evidence>
<gene>
    <name evidence="9" type="ORF">EDD42_3021</name>
</gene>
<dbReference type="Proteomes" id="UP000266915">
    <property type="component" value="Unassembled WGS sequence"/>
</dbReference>
<sequence>MVRLWIGLAVAAVVFIVYSVVDCATMPRDRVRGISKTSWIIAILLLPVIGGVLWWIIGRVRAPKAVPRGSAPDDDPDFLKKLDADRAQTKRIRDLEDELNRFDDESGDSPDATTHDDPTPGSDTPDDGSGRRPPGAPSAS</sequence>
<dbReference type="Pfam" id="PF13396">
    <property type="entry name" value="PLDc_N"/>
    <property type="match status" value="1"/>
</dbReference>
<keyword evidence="3 7" id="KW-0812">Transmembrane</keyword>
<keyword evidence="5 7" id="KW-0472">Membrane</keyword>
<reference evidence="9 10" key="1">
    <citation type="submission" date="2018-11" db="EMBL/GenBank/DDBJ databases">
        <title>Sequencing the genomes of 1000 actinobacteria strains.</title>
        <authorList>
            <person name="Klenk H.-P."/>
        </authorList>
    </citation>
    <scope>NUCLEOTIDE SEQUENCE [LARGE SCALE GENOMIC DNA]</scope>
    <source>
        <strain evidence="9 10">DSM 14012</strain>
    </source>
</reference>
<evidence type="ECO:0000256" key="1">
    <source>
        <dbReference type="ARBA" id="ARBA00004651"/>
    </source>
</evidence>
<comment type="caution">
    <text evidence="9">The sequence shown here is derived from an EMBL/GenBank/DDBJ whole genome shotgun (WGS) entry which is preliminary data.</text>
</comment>
<evidence type="ECO:0000313" key="10">
    <source>
        <dbReference type="Proteomes" id="UP000266915"/>
    </source>
</evidence>
<protein>
    <submittedName>
        <fullName evidence="9">Phospholipase D-like protein</fullName>
    </submittedName>
</protein>
<evidence type="ECO:0000256" key="7">
    <source>
        <dbReference type="SAM" id="Phobius"/>
    </source>
</evidence>
<evidence type="ECO:0000256" key="5">
    <source>
        <dbReference type="ARBA" id="ARBA00023136"/>
    </source>
</evidence>
<feature type="domain" description="Cardiolipin synthase N-terminal" evidence="8">
    <location>
        <begin position="14"/>
        <end position="59"/>
    </location>
</feature>
<dbReference type="RefSeq" id="WP_085514031.1">
    <property type="nucleotide sequence ID" value="NZ_FXAP01000006.1"/>
</dbReference>
<proteinExistence type="predicted"/>
<evidence type="ECO:0000256" key="6">
    <source>
        <dbReference type="SAM" id="MobiDB-lite"/>
    </source>
</evidence>
<accession>A0A3N2C672</accession>
<feature type="region of interest" description="Disordered" evidence="6">
    <location>
        <begin position="89"/>
        <end position="140"/>
    </location>
</feature>
<feature type="compositionally biased region" description="Basic and acidic residues" evidence="6">
    <location>
        <begin position="89"/>
        <end position="104"/>
    </location>
</feature>
<evidence type="ECO:0000256" key="4">
    <source>
        <dbReference type="ARBA" id="ARBA00022989"/>
    </source>
</evidence>
<dbReference type="GO" id="GO:0005886">
    <property type="term" value="C:plasma membrane"/>
    <property type="evidence" value="ECO:0007669"/>
    <property type="project" value="UniProtKB-SubCell"/>
</dbReference>
<name>A0A3N2C672_9MICO</name>
<evidence type="ECO:0000259" key="8">
    <source>
        <dbReference type="Pfam" id="PF13396"/>
    </source>
</evidence>
<dbReference type="AlphaFoldDB" id="A0A3N2C672"/>
<comment type="subcellular location">
    <subcellularLocation>
        <location evidence="1">Cell membrane</location>
        <topology evidence="1">Multi-pass membrane protein</topology>
    </subcellularLocation>
</comment>
<keyword evidence="2" id="KW-1003">Cell membrane</keyword>
<keyword evidence="4 7" id="KW-1133">Transmembrane helix</keyword>
<evidence type="ECO:0000256" key="2">
    <source>
        <dbReference type="ARBA" id="ARBA00022475"/>
    </source>
</evidence>
<evidence type="ECO:0000313" key="9">
    <source>
        <dbReference type="EMBL" id="ROR82920.1"/>
    </source>
</evidence>
<dbReference type="EMBL" id="RKHL01000001">
    <property type="protein sequence ID" value="ROR82920.1"/>
    <property type="molecule type" value="Genomic_DNA"/>
</dbReference>
<organism evidence="9 10">
    <name type="scientific">Plantibacter flavus</name>
    <dbReference type="NCBI Taxonomy" id="150123"/>
    <lineage>
        <taxon>Bacteria</taxon>
        <taxon>Bacillati</taxon>
        <taxon>Actinomycetota</taxon>
        <taxon>Actinomycetes</taxon>
        <taxon>Micrococcales</taxon>
        <taxon>Microbacteriaceae</taxon>
        <taxon>Plantibacter</taxon>
    </lineage>
</organism>